<name>A0A368PHQ1_SETIT</name>
<gene>
    <name evidence="5" type="ORF">SETIT_1G071200v2</name>
</gene>
<evidence type="ECO:0000259" key="4">
    <source>
        <dbReference type="SMART" id="SM00505"/>
    </source>
</evidence>
<dbReference type="PANTHER" id="PTHR33147:SF106">
    <property type="entry name" value="DEFENSIN-LIKE PROTEIN 11"/>
    <property type="match status" value="1"/>
</dbReference>
<keyword evidence="3" id="KW-0732">Signal</keyword>
<dbReference type="SUPFAM" id="SSF57095">
    <property type="entry name" value="Scorpion toxin-like"/>
    <property type="match status" value="1"/>
</dbReference>
<dbReference type="InterPro" id="IPR003614">
    <property type="entry name" value="Knottins"/>
</dbReference>
<feature type="region of interest" description="Disordered" evidence="2">
    <location>
        <begin position="78"/>
        <end position="109"/>
    </location>
</feature>
<evidence type="ECO:0000256" key="1">
    <source>
        <dbReference type="ARBA" id="ARBA00023157"/>
    </source>
</evidence>
<dbReference type="Gene3D" id="3.30.30.10">
    <property type="entry name" value="Knottin, scorpion toxin-like"/>
    <property type="match status" value="1"/>
</dbReference>
<evidence type="ECO:0000313" key="5">
    <source>
        <dbReference type="EMBL" id="RCV05286.1"/>
    </source>
</evidence>
<reference evidence="5" key="1">
    <citation type="journal article" date="2012" name="Nat. Biotechnol.">
        <title>Reference genome sequence of the model plant Setaria.</title>
        <authorList>
            <person name="Bennetzen J.L."/>
            <person name="Schmutz J."/>
            <person name="Wang H."/>
            <person name="Percifield R."/>
            <person name="Hawkins J."/>
            <person name="Pontaroli A.C."/>
            <person name="Estep M."/>
            <person name="Feng L."/>
            <person name="Vaughn J.N."/>
            <person name="Grimwood J."/>
            <person name="Jenkins J."/>
            <person name="Barry K."/>
            <person name="Lindquist E."/>
            <person name="Hellsten U."/>
            <person name="Deshpande S."/>
            <person name="Wang X."/>
            <person name="Wu X."/>
            <person name="Mitros T."/>
            <person name="Triplett J."/>
            <person name="Yang X."/>
            <person name="Ye C.Y."/>
            <person name="Mauro-Herrera M."/>
            <person name="Wang L."/>
            <person name="Li P."/>
            <person name="Sharma M."/>
            <person name="Sharma R."/>
            <person name="Ronald P.C."/>
            <person name="Panaud O."/>
            <person name="Kellogg E.A."/>
            <person name="Brutnell T.P."/>
            <person name="Doust A.N."/>
            <person name="Tuskan G.A."/>
            <person name="Rokhsar D."/>
            <person name="Devos K.M."/>
        </authorList>
    </citation>
    <scope>NUCLEOTIDE SEQUENCE [LARGE SCALE GENOMIC DNA]</scope>
    <source>
        <strain evidence="5">Yugu1</strain>
    </source>
</reference>
<evidence type="ECO:0000256" key="2">
    <source>
        <dbReference type="SAM" id="MobiDB-lite"/>
    </source>
</evidence>
<feature type="chain" id="PRO_5016570899" description="Knottins-like domain-containing protein" evidence="3">
    <location>
        <begin position="20"/>
        <end position="109"/>
    </location>
</feature>
<dbReference type="AlphaFoldDB" id="A0A368PHQ1"/>
<protein>
    <recommendedName>
        <fullName evidence="4">Knottins-like domain-containing protein</fullName>
    </recommendedName>
</protein>
<feature type="compositionally biased region" description="Low complexity" evidence="2">
    <location>
        <begin position="78"/>
        <end position="95"/>
    </location>
</feature>
<reference evidence="5" key="2">
    <citation type="submission" date="2015-07" db="EMBL/GenBank/DDBJ databases">
        <authorList>
            <person name="Noorani M."/>
        </authorList>
    </citation>
    <scope>NUCLEOTIDE SEQUENCE</scope>
    <source>
        <strain evidence="5">Yugu1</strain>
    </source>
</reference>
<dbReference type="GO" id="GO:0006952">
    <property type="term" value="P:defense response"/>
    <property type="evidence" value="ECO:0007669"/>
    <property type="project" value="InterPro"/>
</dbReference>
<dbReference type="OrthoDB" id="683455at2759"/>
<proteinExistence type="predicted"/>
<dbReference type="PANTHER" id="PTHR33147">
    <property type="entry name" value="DEFENSIN-LIKE PROTEIN 1"/>
    <property type="match status" value="1"/>
</dbReference>
<dbReference type="SMART" id="SM00505">
    <property type="entry name" value="Knot1"/>
    <property type="match status" value="1"/>
</dbReference>
<sequence length="109" mass="11441">MNGKIAALVLLLLALGAQADMCKKRSRTFEGRCGLNMNCATVCVAEHYTGGFCKGFFHRECMCTKDCSDDGDNGGGNLLPPGDGDYGPPAGGRRPCVGARASRKIGRAL</sequence>
<dbReference type="InterPro" id="IPR036574">
    <property type="entry name" value="Scorpion_toxin-like_sf"/>
</dbReference>
<organism evidence="5">
    <name type="scientific">Setaria italica</name>
    <name type="common">Foxtail millet</name>
    <name type="synonym">Panicum italicum</name>
    <dbReference type="NCBI Taxonomy" id="4555"/>
    <lineage>
        <taxon>Eukaryota</taxon>
        <taxon>Viridiplantae</taxon>
        <taxon>Streptophyta</taxon>
        <taxon>Embryophyta</taxon>
        <taxon>Tracheophyta</taxon>
        <taxon>Spermatophyta</taxon>
        <taxon>Magnoliopsida</taxon>
        <taxon>Liliopsida</taxon>
        <taxon>Poales</taxon>
        <taxon>Poaceae</taxon>
        <taxon>PACMAD clade</taxon>
        <taxon>Panicoideae</taxon>
        <taxon>Panicodae</taxon>
        <taxon>Paniceae</taxon>
        <taxon>Cenchrinae</taxon>
        <taxon>Setaria</taxon>
    </lineage>
</organism>
<keyword evidence="1" id="KW-1015">Disulfide bond</keyword>
<feature type="signal peptide" evidence="3">
    <location>
        <begin position="1"/>
        <end position="19"/>
    </location>
</feature>
<accession>A0A368PHQ1</accession>
<dbReference type="Pfam" id="PF00304">
    <property type="entry name" value="Gamma-thionin"/>
    <property type="match status" value="1"/>
</dbReference>
<dbReference type="EMBL" id="CM003528">
    <property type="protein sequence ID" value="RCV05286.1"/>
    <property type="molecule type" value="Genomic_DNA"/>
</dbReference>
<feature type="domain" description="Knottins-like" evidence="4">
    <location>
        <begin position="21"/>
        <end position="67"/>
    </location>
</feature>
<evidence type="ECO:0000256" key="3">
    <source>
        <dbReference type="SAM" id="SignalP"/>
    </source>
</evidence>